<feature type="transmembrane region" description="Helical" evidence="3">
    <location>
        <begin position="304"/>
        <end position="328"/>
    </location>
</feature>
<feature type="transmembrane region" description="Helical" evidence="3">
    <location>
        <begin position="180"/>
        <end position="200"/>
    </location>
</feature>
<keyword evidence="6" id="KW-1185">Reference proteome</keyword>
<dbReference type="Pfam" id="PF13920">
    <property type="entry name" value="zf-C3HC4_3"/>
    <property type="match status" value="1"/>
</dbReference>
<evidence type="ECO:0000256" key="1">
    <source>
        <dbReference type="PROSITE-ProRule" id="PRU00175"/>
    </source>
</evidence>
<protein>
    <recommendedName>
        <fullName evidence="4">RING-type domain-containing protein</fullName>
    </recommendedName>
</protein>
<dbReference type="Proteomes" id="UP001057375">
    <property type="component" value="Unassembled WGS sequence"/>
</dbReference>
<feature type="transmembrane region" description="Helical" evidence="3">
    <location>
        <begin position="270"/>
        <end position="292"/>
    </location>
</feature>
<feature type="compositionally biased region" description="Acidic residues" evidence="2">
    <location>
        <begin position="548"/>
        <end position="563"/>
    </location>
</feature>
<dbReference type="InterPro" id="IPR013083">
    <property type="entry name" value="Znf_RING/FYVE/PHD"/>
</dbReference>
<keyword evidence="1" id="KW-0863">Zinc-finger</keyword>
<accession>A0ABQ5K438</accession>
<dbReference type="PANTHER" id="PTHR46016:SF1">
    <property type="entry name" value="RING-TYPE DOMAIN-CONTAINING PROTEIN"/>
    <property type="match status" value="1"/>
</dbReference>
<feature type="transmembrane region" description="Helical" evidence="3">
    <location>
        <begin position="221"/>
        <end position="239"/>
    </location>
</feature>
<feature type="region of interest" description="Disordered" evidence="2">
    <location>
        <begin position="526"/>
        <end position="563"/>
    </location>
</feature>
<keyword evidence="3" id="KW-0812">Transmembrane</keyword>
<evidence type="ECO:0000259" key="4">
    <source>
        <dbReference type="PROSITE" id="PS50089"/>
    </source>
</evidence>
<dbReference type="InterPro" id="IPR001841">
    <property type="entry name" value="Znf_RING"/>
</dbReference>
<keyword evidence="3" id="KW-1133">Transmembrane helix</keyword>
<keyword evidence="3" id="KW-0472">Membrane</keyword>
<reference evidence="5" key="1">
    <citation type="submission" date="2022-03" db="EMBL/GenBank/DDBJ databases">
        <title>Draft genome sequence of Aduncisulcus paluster, a free-living microaerophilic Fornicata.</title>
        <authorList>
            <person name="Yuyama I."/>
            <person name="Kume K."/>
            <person name="Tamura T."/>
            <person name="Inagaki Y."/>
            <person name="Hashimoto T."/>
        </authorList>
    </citation>
    <scope>NUCLEOTIDE SEQUENCE</scope>
    <source>
        <strain evidence="5">NY0171</strain>
    </source>
</reference>
<comment type="caution">
    <text evidence="5">The sequence shown here is derived from an EMBL/GenBank/DDBJ whole genome shotgun (WGS) entry which is preliminary data.</text>
</comment>
<feature type="transmembrane region" description="Helical" evidence="3">
    <location>
        <begin position="348"/>
        <end position="373"/>
    </location>
</feature>
<keyword evidence="1" id="KW-0862">Zinc</keyword>
<proteinExistence type="predicted"/>
<dbReference type="SUPFAM" id="SSF57850">
    <property type="entry name" value="RING/U-box"/>
    <property type="match status" value="1"/>
</dbReference>
<organism evidence="5 6">
    <name type="scientific">Aduncisulcus paluster</name>
    <dbReference type="NCBI Taxonomy" id="2918883"/>
    <lineage>
        <taxon>Eukaryota</taxon>
        <taxon>Metamonada</taxon>
        <taxon>Carpediemonas-like organisms</taxon>
        <taxon>Aduncisulcus</taxon>
    </lineage>
</organism>
<feature type="transmembrane region" description="Helical" evidence="3">
    <location>
        <begin position="485"/>
        <end position="504"/>
    </location>
</feature>
<feature type="compositionally biased region" description="Polar residues" evidence="2">
    <location>
        <begin position="534"/>
        <end position="545"/>
    </location>
</feature>
<dbReference type="PANTHER" id="PTHR46016">
    <property type="entry name" value="ZINC FINGER, RING/FYVE/PHD-TYPE"/>
    <property type="match status" value="1"/>
</dbReference>
<dbReference type="SMART" id="SM00184">
    <property type="entry name" value="RING"/>
    <property type="match status" value="1"/>
</dbReference>
<dbReference type="PROSITE" id="PS50089">
    <property type="entry name" value="ZF_RING_2"/>
    <property type="match status" value="1"/>
</dbReference>
<dbReference type="EMBL" id="BQXS01012735">
    <property type="protein sequence ID" value="GKT27344.1"/>
    <property type="molecule type" value="Genomic_DNA"/>
</dbReference>
<gene>
    <name evidence="5" type="ORF">ADUPG1_013780</name>
</gene>
<dbReference type="Gene3D" id="3.30.40.10">
    <property type="entry name" value="Zinc/RING finger domain, C3HC4 (zinc finger)"/>
    <property type="match status" value="1"/>
</dbReference>
<evidence type="ECO:0000313" key="5">
    <source>
        <dbReference type="EMBL" id="GKT27344.1"/>
    </source>
</evidence>
<name>A0ABQ5K438_9EUKA</name>
<keyword evidence="1" id="KW-0479">Metal-binding</keyword>
<feature type="domain" description="RING-type" evidence="4">
    <location>
        <begin position="28"/>
        <end position="67"/>
    </location>
</feature>
<sequence>MPAVCFEGIDPDAFITEEGHQRAIELQCPICLTVNLDMVKTSCNHMYCRKCFHKIWRYPSISCPMCRKKVKSYRNVSIRSELCTITAKCPNHIHGCNVIDCIPALEHHLITCLGVQTEIDPECLVFLRETSDPDSCQKDFIKFQKKGLWLSALYILFVSLPFLVIGLVPSKYFFSAFQLPTWGVFMLAISGSLASLMLSFGIQYKRGSITLENAGMMSIRYFITFCGIVLISITGYIGIYKMFLPGDDVDIYCMPILEWMRHTTVAPSQYVPYVFFFSPTLLFLSILYVITIVSHLAVGANKKLLMVVITWLPIQIIHLTSFILYHFYVQFNFISGISWYSILLNFQTIGMGAFCVLLVIAAPLACVGLASAISDMFNATSSGDGTRPDVDSVIAQKKTDALRAIVSHAIDIALREGKTRKEKGEKIIEELRKYDVHSATQKLHLIQSECKRKSIQKPLEALEGLALSEVALLGAMTFLSNLGLILAYFLMLNVILVVVGKLDIKSYFRSLYYWFAGVTPQPVPEPLFGHLTPHQPSTSHALSSSQEREEEEREEEEEEEEDE</sequence>
<evidence type="ECO:0000256" key="3">
    <source>
        <dbReference type="SAM" id="Phobius"/>
    </source>
</evidence>
<feature type="transmembrane region" description="Helical" evidence="3">
    <location>
        <begin position="148"/>
        <end position="168"/>
    </location>
</feature>
<dbReference type="InterPro" id="IPR051438">
    <property type="entry name" value="RNF_E3_ubiq-protein_ligase"/>
</dbReference>
<evidence type="ECO:0000313" key="6">
    <source>
        <dbReference type="Proteomes" id="UP001057375"/>
    </source>
</evidence>
<evidence type="ECO:0000256" key="2">
    <source>
        <dbReference type="SAM" id="MobiDB-lite"/>
    </source>
</evidence>